<evidence type="ECO:0000313" key="2">
    <source>
        <dbReference type="Proteomes" id="UP000315295"/>
    </source>
</evidence>
<dbReference type="AlphaFoldDB" id="A0A540NA39"/>
<keyword evidence="2" id="KW-1185">Reference proteome</keyword>
<gene>
    <name evidence="1" type="ORF">C1H46_006449</name>
</gene>
<name>A0A540NA39_MALBA</name>
<comment type="caution">
    <text evidence="1">The sequence shown here is derived from an EMBL/GenBank/DDBJ whole genome shotgun (WGS) entry which is preliminary data.</text>
</comment>
<reference evidence="1 2" key="1">
    <citation type="journal article" date="2019" name="G3 (Bethesda)">
        <title>Sequencing of a Wild Apple (Malus baccata) Genome Unravels the Differences Between Cultivated and Wild Apple Species Regarding Disease Resistance and Cold Tolerance.</title>
        <authorList>
            <person name="Chen X."/>
        </authorList>
    </citation>
    <scope>NUCLEOTIDE SEQUENCE [LARGE SCALE GENOMIC DNA]</scope>
    <source>
        <strain evidence="2">cv. Shandingzi</strain>
        <tissue evidence="1">Leaves</tissue>
    </source>
</reference>
<organism evidence="1 2">
    <name type="scientific">Malus baccata</name>
    <name type="common">Siberian crab apple</name>
    <name type="synonym">Pyrus baccata</name>
    <dbReference type="NCBI Taxonomy" id="106549"/>
    <lineage>
        <taxon>Eukaryota</taxon>
        <taxon>Viridiplantae</taxon>
        <taxon>Streptophyta</taxon>
        <taxon>Embryophyta</taxon>
        <taxon>Tracheophyta</taxon>
        <taxon>Spermatophyta</taxon>
        <taxon>Magnoliopsida</taxon>
        <taxon>eudicotyledons</taxon>
        <taxon>Gunneridae</taxon>
        <taxon>Pentapetalae</taxon>
        <taxon>rosids</taxon>
        <taxon>fabids</taxon>
        <taxon>Rosales</taxon>
        <taxon>Rosaceae</taxon>
        <taxon>Amygdaloideae</taxon>
        <taxon>Maleae</taxon>
        <taxon>Malus</taxon>
    </lineage>
</organism>
<sequence length="75" mass="8464">MLIRNDVDIVDDSSSDGLSVMGVGHVQVLHQHHHAEGKKINEGLIWISCSVNILHFHFMDKSPFCRIYAFLHGPL</sequence>
<dbReference type="Proteomes" id="UP000315295">
    <property type="component" value="Unassembled WGS sequence"/>
</dbReference>
<evidence type="ECO:0000313" key="1">
    <source>
        <dbReference type="EMBL" id="TQE07916.1"/>
    </source>
</evidence>
<protein>
    <submittedName>
        <fullName evidence="1">Uncharacterized protein</fullName>
    </submittedName>
</protein>
<accession>A0A540NA39</accession>
<proteinExistence type="predicted"/>
<dbReference type="EMBL" id="VIEB01000078">
    <property type="protein sequence ID" value="TQE07916.1"/>
    <property type="molecule type" value="Genomic_DNA"/>
</dbReference>